<dbReference type="AlphaFoldDB" id="A0A016URH3"/>
<dbReference type="Proteomes" id="UP000024635">
    <property type="component" value="Unassembled WGS sequence"/>
</dbReference>
<feature type="region of interest" description="Disordered" evidence="1">
    <location>
        <begin position="146"/>
        <end position="180"/>
    </location>
</feature>
<keyword evidence="3" id="KW-1185">Reference proteome</keyword>
<protein>
    <submittedName>
        <fullName evidence="2">Uncharacterized protein</fullName>
    </submittedName>
</protein>
<evidence type="ECO:0000313" key="2">
    <source>
        <dbReference type="EMBL" id="EYC17815.1"/>
    </source>
</evidence>
<dbReference type="EMBL" id="JARK01001365">
    <property type="protein sequence ID" value="EYC17815.1"/>
    <property type="molecule type" value="Genomic_DNA"/>
</dbReference>
<feature type="compositionally biased region" description="Polar residues" evidence="1">
    <location>
        <begin position="167"/>
        <end position="180"/>
    </location>
</feature>
<reference evidence="3" key="1">
    <citation type="journal article" date="2015" name="Nat. Genet.">
        <title>The genome and transcriptome of the zoonotic hookworm Ancylostoma ceylanicum identify infection-specific gene families.</title>
        <authorList>
            <person name="Schwarz E.M."/>
            <person name="Hu Y."/>
            <person name="Antoshechkin I."/>
            <person name="Miller M.M."/>
            <person name="Sternberg P.W."/>
            <person name="Aroian R.V."/>
        </authorList>
    </citation>
    <scope>NUCLEOTIDE SEQUENCE</scope>
    <source>
        <strain evidence="3">HY135</strain>
    </source>
</reference>
<comment type="caution">
    <text evidence="2">The sequence shown here is derived from an EMBL/GenBank/DDBJ whole genome shotgun (WGS) entry which is preliminary data.</text>
</comment>
<organism evidence="2 3">
    <name type="scientific">Ancylostoma ceylanicum</name>
    <dbReference type="NCBI Taxonomy" id="53326"/>
    <lineage>
        <taxon>Eukaryota</taxon>
        <taxon>Metazoa</taxon>
        <taxon>Ecdysozoa</taxon>
        <taxon>Nematoda</taxon>
        <taxon>Chromadorea</taxon>
        <taxon>Rhabditida</taxon>
        <taxon>Rhabditina</taxon>
        <taxon>Rhabditomorpha</taxon>
        <taxon>Strongyloidea</taxon>
        <taxon>Ancylostomatidae</taxon>
        <taxon>Ancylostomatinae</taxon>
        <taxon>Ancylostoma</taxon>
    </lineage>
</organism>
<dbReference type="OrthoDB" id="5875288at2759"/>
<evidence type="ECO:0000256" key="1">
    <source>
        <dbReference type="SAM" id="MobiDB-lite"/>
    </source>
</evidence>
<name>A0A016URH3_9BILA</name>
<feature type="compositionally biased region" description="Polar residues" evidence="1">
    <location>
        <begin position="306"/>
        <end position="322"/>
    </location>
</feature>
<feature type="compositionally biased region" description="Low complexity" evidence="1">
    <location>
        <begin position="146"/>
        <end position="166"/>
    </location>
</feature>
<feature type="region of interest" description="Disordered" evidence="1">
    <location>
        <begin position="298"/>
        <end position="322"/>
    </location>
</feature>
<accession>A0A016URH3</accession>
<gene>
    <name evidence="2" type="primary">Acey_s0029.g1884</name>
    <name evidence="2" type="ORF">Y032_0029g1884</name>
</gene>
<evidence type="ECO:0000313" key="3">
    <source>
        <dbReference type="Proteomes" id="UP000024635"/>
    </source>
</evidence>
<sequence>MQRWNVSNNDFARRARLYKIGDPRIVVLRTIRCAEYRMKQLYRFQRLEELRPLNYAERNIRRDLDQGISPVFDEHLNAEFGNVPYNRPGSLKPGCDLQVPYFEKRTTSTAATHATPPMTRLSTTFPTTFRTILFITSTTTTTTTITSTTTKTTLRTTTSMTETSTSRQVTTPRPGETSSTMMTRPAISITNTVPTTRSTTIAQMTRAQFDRPWIRPAPSEDYSHQIIPPIPVWMTSTKKTTSKRPTSIIALEQYRSMTTPPTIRTSIPSSAIPFESTPRIEETVLPPTRRYVQPYHPMVWPPPRNTDGSKTSTETPSTTRSKRILQTTTADLLNFPSPSPRTSQPTENIYPHNNAVRRHFNNICVRHFLSVQRLHALSAADPTWAARVLIGRTDIAAAHSARKLLITRCRQVTPTHKYTNHTINGTCYALTPVIIVTDLLFIVPGTRDLTQTSATIPCSHLSVT</sequence>
<proteinExistence type="predicted"/>